<evidence type="ECO:0000313" key="4">
    <source>
        <dbReference type="Proteomes" id="UP000293865"/>
    </source>
</evidence>
<reference evidence="3 4" key="1">
    <citation type="submission" date="2019-01" db="EMBL/GenBank/DDBJ databases">
        <title>Agromyces.</title>
        <authorList>
            <person name="Li J."/>
        </authorList>
    </citation>
    <scope>NUCLEOTIDE SEQUENCE [LARGE SCALE GENOMIC DNA]</scope>
    <source>
        <strain evidence="3 4">DSM 15934</strain>
    </source>
</reference>
<evidence type="ECO:0000256" key="2">
    <source>
        <dbReference type="SAM" id="MobiDB-lite"/>
    </source>
</evidence>
<name>A0A4Q2L3I5_9MICO</name>
<feature type="coiled-coil region" evidence="1">
    <location>
        <begin position="189"/>
        <end position="216"/>
    </location>
</feature>
<keyword evidence="1" id="KW-0175">Coiled coil</keyword>
<proteinExistence type="predicted"/>
<feature type="region of interest" description="Disordered" evidence="2">
    <location>
        <begin position="93"/>
        <end position="118"/>
    </location>
</feature>
<dbReference type="RefSeq" id="WP_129520330.1">
    <property type="nucleotide sequence ID" value="NZ_SDPN01000011.1"/>
</dbReference>
<dbReference type="Proteomes" id="UP000293865">
    <property type="component" value="Unassembled WGS sequence"/>
</dbReference>
<protein>
    <recommendedName>
        <fullName evidence="5">Asparagine synthase</fullName>
    </recommendedName>
</protein>
<keyword evidence="4" id="KW-1185">Reference proteome</keyword>
<dbReference type="AlphaFoldDB" id="A0A4Q2L3I5"/>
<accession>A0A4Q2L3I5</accession>
<gene>
    <name evidence="3" type="ORF">ESP51_07740</name>
</gene>
<comment type="caution">
    <text evidence="3">The sequence shown here is derived from an EMBL/GenBank/DDBJ whole genome shotgun (WGS) entry which is preliminary data.</text>
</comment>
<organism evidence="3 4">
    <name type="scientific">Agromyces albus</name>
    <dbReference type="NCBI Taxonomy" id="205332"/>
    <lineage>
        <taxon>Bacteria</taxon>
        <taxon>Bacillati</taxon>
        <taxon>Actinomycetota</taxon>
        <taxon>Actinomycetes</taxon>
        <taxon>Micrococcales</taxon>
        <taxon>Microbacteriaceae</taxon>
        <taxon>Agromyces</taxon>
    </lineage>
</organism>
<evidence type="ECO:0000256" key="1">
    <source>
        <dbReference type="SAM" id="Coils"/>
    </source>
</evidence>
<dbReference type="OrthoDB" id="5118185at2"/>
<evidence type="ECO:0000313" key="3">
    <source>
        <dbReference type="EMBL" id="RXZ71420.1"/>
    </source>
</evidence>
<evidence type="ECO:0008006" key="5">
    <source>
        <dbReference type="Google" id="ProtNLM"/>
    </source>
</evidence>
<dbReference type="EMBL" id="SDPN01000011">
    <property type="protein sequence ID" value="RXZ71420.1"/>
    <property type="molecule type" value="Genomic_DNA"/>
</dbReference>
<sequence>MKRFFRRLVSRLFRRRRPFKPFDRSALPKPPAPSFDEMLAEGVLVAESAGRMALKNRLIVFALRGEERFEPARAEAIARDVLYELVQEADEAAERAATERESASQREGRSAHQHDYHRVDTVNLRHRERVYAGVAKRLWELREDPDYLERFTEHARDAAWEDIAAAVEARLDREWPDIEVDAEYEAERDERTRELLVDLERDLREAEAERVRRAEADDAFRDFVG</sequence>